<comment type="caution">
    <text evidence="2">The sequence shown here is derived from an EMBL/GenBank/DDBJ whole genome shotgun (WGS) entry which is preliminary data.</text>
</comment>
<feature type="transmembrane region" description="Helical" evidence="1">
    <location>
        <begin position="12"/>
        <end position="29"/>
    </location>
</feature>
<protein>
    <submittedName>
        <fullName evidence="2">Uncharacterized protein</fullName>
    </submittedName>
</protein>
<keyword evidence="1" id="KW-1133">Transmembrane helix</keyword>
<keyword evidence="1" id="KW-0812">Transmembrane</keyword>
<organism evidence="2 3">
    <name type="scientific">Candolleomyces eurysporus</name>
    <dbReference type="NCBI Taxonomy" id="2828524"/>
    <lineage>
        <taxon>Eukaryota</taxon>
        <taxon>Fungi</taxon>
        <taxon>Dikarya</taxon>
        <taxon>Basidiomycota</taxon>
        <taxon>Agaricomycotina</taxon>
        <taxon>Agaricomycetes</taxon>
        <taxon>Agaricomycetidae</taxon>
        <taxon>Agaricales</taxon>
        <taxon>Agaricineae</taxon>
        <taxon>Psathyrellaceae</taxon>
        <taxon>Candolleomyces</taxon>
    </lineage>
</organism>
<dbReference type="Proteomes" id="UP001140091">
    <property type="component" value="Unassembled WGS sequence"/>
</dbReference>
<dbReference type="OrthoDB" id="3227921at2759"/>
<feature type="transmembrane region" description="Helical" evidence="1">
    <location>
        <begin position="35"/>
        <end position="56"/>
    </location>
</feature>
<accession>A0A9W8JDU4</accession>
<sequence>MSYAIYRQEVSGAIIFALVVLHHLLSAFGPRLIPLFTWLDLLLMLAELAFGIFNIVKLSPFAKFYKWSAKRVIGGIFNIWLLTIMLAVLLCAKLIQLVDARGSTFSQRLDILRDRASDAPGQERLRRLNSGGSISWWRYPVHVLFGRKIWERKLPGELFWIAFLRGLLALLVIASLAIFGLFEIVLDPVSETGLTPHRVFRSERLPLTLDSTAPVVWNLIVMWGKQPRAPRTLSESISLEPLWDGPRGPECKFIEATRDMLPDSVDLKYLEVAIFHCPPRVSIPPEKAHSLHRLYENHADRRPNLFLRANFAGLMAPGVLPNTRADMISNSLKVYLALTNSTRDALLTTRPIPLLPGSNLVGVADLMVRQRLKVREFSTFGLFDLYDNFMIADISYTGPETWPGANNSQSQISVPTGTNVSTLRIACQKDPREWTVIQDYRNKSVLGGIAAVGGLGSFLSVLFAIWFGNSLLGIVYRTKPLTPFGAFHYLGNQKACLITSTNEKYGALRSDLQSLKDNPGLLTFMFDTLIDVDIVAEEHPHRSLEFKATRDYLTAPSSLWDSFSDLPKLTMLRIENLVIEDFVRFMDNNPAAIEDVPWLTFDEAPNESHSKEKKTASSFPRRFAALKCLFFEGIAFYPSPSGKFTICPFSSS</sequence>
<proteinExistence type="predicted"/>
<feature type="transmembrane region" description="Helical" evidence="1">
    <location>
        <begin position="77"/>
        <end position="98"/>
    </location>
</feature>
<feature type="transmembrane region" description="Helical" evidence="1">
    <location>
        <begin position="445"/>
        <end position="467"/>
    </location>
</feature>
<keyword evidence="3" id="KW-1185">Reference proteome</keyword>
<evidence type="ECO:0000313" key="3">
    <source>
        <dbReference type="Proteomes" id="UP001140091"/>
    </source>
</evidence>
<feature type="non-terminal residue" evidence="2">
    <location>
        <position position="652"/>
    </location>
</feature>
<feature type="transmembrane region" description="Helical" evidence="1">
    <location>
        <begin position="158"/>
        <end position="182"/>
    </location>
</feature>
<evidence type="ECO:0000256" key="1">
    <source>
        <dbReference type="SAM" id="Phobius"/>
    </source>
</evidence>
<gene>
    <name evidence="2" type="ORF">H1R20_g4320</name>
</gene>
<evidence type="ECO:0000313" key="2">
    <source>
        <dbReference type="EMBL" id="KAJ2932777.1"/>
    </source>
</evidence>
<dbReference type="AlphaFoldDB" id="A0A9W8JDU4"/>
<dbReference type="EMBL" id="JANBPK010000760">
    <property type="protein sequence ID" value="KAJ2932777.1"/>
    <property type="molecule type" value="Genomic_DNA"/>
</dbReference>
<reference evidence="2" key="1">
    <citation type="submission" date="2022-06" db="EMBL/GenBank/DDBJ databases">
        <title>Genome Sequence of Candolleomyces eurysporus.</title>
        <authorList>
            <person name="Buettner E."/>
        </authorList>
    </citation>
    <scope>NUCLEOTIDE SEQUENCE</scope>
    <source>
        <strain evidence="2">VTCC 930004</strain>
    </source>
</reference>
<name>A0A9W8JDU4_9AGAR</name>
<keyword evidence="1" id="KW-0472">Membrane</keyword>